<dbReference type="PANTHER" id="PTHR30349:SF64">
    <property type="entry name" value="PROPHAGE INTEGRASE INTD-RELATED"/>
    <property type="match status" value="1"/>
</dbReference>
<dbReference type="InterPro" id="IPR050090">
    <property type="entry name" value="Tyrosine_recombinase_XerCD"/>
</dbReference>
<sequence>MRKGDLFGLRKRDVDLAMGTLTIARSYDKETTKGGHADIIPIAKPLVPYLRAAMAASPGELLFPDAQGRMRSPEADPQKVLRHALVRAGLVEDYEHVCRRCKAQGKPHTERHPDTASRTCPACGMKLWPRALPRPMRFHDLRHTTTTLLLRAGVPLQHVQRILRHRDVKLTADTYGHLEVEALRTTVDTLPDAPIIDAEFTVHRPEVGPAPHGFAPLRTNCATRPLPPSKARKRRRARTRGFLQGSAPFE</sequence>
<dbReference type="Gene3D" id="1.10.443.10">
    <property type="entry name" value="Intergrase catalytic core"/>
    <property type="match status" value="1"/>
</dbReference>
<evidence type="ECO:0000259" key="3">
    <source>
        <dbReference type="PROSITE" id="PS51898"/>
    </source>
</evidence>
<dbReference type="EMBL" id="RAWG01000071">
    <property type="protein sequence ID" value="RKH43178.1"/>
    <property type="molecule type" value="Genomic_DNA"/>
</dbReference>
<organism evidence="4 5">
    <name type="scientific">Corallococcus sicarius</name>
    <dbReference type="NCBI Taxonomy" id="2316726"/>
    <lineage>
        <taxon>Bacteria</taxon>
        <taxon>Pseudomonadati</taxon>
        <taxon>Myxococcota</taxon>
        <taxon>Myxococcia</taxon>
        <taxon>Myxococcales</taxon>
        <taxon>Cystobacterineae</taxon>
        <taxon>Myxococcaceae</taxon>
        <taxon>Corallococcus</taxon>
    </lineage>
</organism>
<proteinExistence type="predicted"/>
<keyword evidence="1" id="KW-0233">DNA recombination</keyword>
<dbReference type="PROSITE" id="PS51898">
    <property type="entry name" value="TYR_RECOMBINASE"/>
    <property type="match status" value="1"/>
</dbReference>
<dbReference type="InterPro" id="IPR013762">
    <property type="entry name" value="Integrase-like_cat_sf"/>
</dbReference>
<dbReference type="GO" id="GO:0015074">
    <property type="term" value="P:DNA integration"/>
    <property type="evidence" value="ECO:0007669"/>
    <property type="project" value="InterPro"/>
</dbReference>
<reference evidence="5" key="1">
    <citation type="submission" date="2018-09" db="EMBL/GenBank/DDBJ databases">
        <authorList>
            <person name="Livingstone P.G."/>
            <person name="Whitworth D.E."/>
        </authorList>
    </citation>
    <scope>NUCLEOTIDE SEQUENCE [LARGE SCALE GENOMIC DNA]</scope>
    <source>
        <strain evidence="5">CA040B</strain>
    </source>
</reference>
<dbReference type="OrthoDB" id="9789256at2"/>
<dbReference type="GO" id="GO:0006310">
    <property type="term" value="P:DNA recombination"/>
    <property type="evidence" value="ECO:0007669"/>
    <property type="project" value="UniProtKB-KW"/>
</dbReference>
<protein>
    <recommendedName>
        <fullName evidence="3">Tyr recombinase domain-containing protein</fullName>
    </recommendedName>
</protein>
<feature type="compositionally biased region" description="Basic residues" evidence="2">
    <location>
        <begin position="230"/>
        <end position="239"/>
    </location>
</feature>
<dbReference type="Pfam" id="PF00589">
    <property type="entry name" value="Phage_integrase"/>
    <property type="match status" value="1"/>
</dbReference>
<dbReference type="InterPro" id="IPR011010">
    <property type="entry name" value="DNA_brk_join_enz"/>
</dbReference>
<feature type="domain" description="Tyr recombinase" evidence="3">
    <location>
        <begin position="1"/>
        <end position="188"/>
    </location>
</feature>
<evidence type="ECO:0000256" key="2">
    <source>
        <dbReference type="SAM" id="MobiDB-lite"/>
    </source>
</evidence>
<dbReference type="AlphaFoldDB" id="A0A3A8NFZ0"/>
<evidence type="ECO:0000256" key="1">
    <source>
        <dbReference type="ARBA" id="ARBA00023172"/>
    </source>
</evidence>
<dbReference type="SUPFAM" id="SSF56349">
    <property type="entry name" value="DNA breaking-rejoining enzymes"/>
    <property type="match status" value="1"/>
</dbReference>
<keyword evidence="5" id="KW-1185">Reference proteome</keyword>
<evidence type="ECO:0000313" key="5">
    <source>
        <dbReference type="Proteomes" id="UP000273405"/>
    </source>
</evidence>
<dbReference type="InterPro" id="IPR002104">
    <property type="entry name" value="Integrase_catalytic"/>
</dbReference>
<dbReference type="Proteomes" id="UP000273405">
    <property type="component" value="Unassembled WGS sequence"/>
</dbReference>
<name>A0A3A8NFZ0_9BACT</name>
<dbReference type="GO" id="GO:0003677">
    <property type="term" value="F:DNA binding"/>
    <property type="evidence" value="ECO:0007669"/>
    <property type="project" value="InterPro"/>
</dbReference>
<gene>
    <name evidence="4" type="ORF">D7X12_14010</name>
</gene>
<feature type="region of interest" description="Disordered" evidence="2">
    <location>
        <begin position="223"/>
        <end position="250"/>
    </location>
</feature>
<dbReference type="PANTHER" id="PTHR30349">
    <property type="entry name" value="PHAGE INTEGRASE-RELATED"/>
    <property type="match status" value="1"/>
</dbReference>
<comment type="caution">
    <text evidence="4">The sequence shown here is derived from an EMBL/GenBank/DDBJ whole genome shotgun (WGS) entry which is preliminary data.</text>
</comment>
<evidence type="ECO:0000313" key="4">
    <source>
        <dbReference type="EMBL" id="RKH43178.1"/>
    </source>
</evidence>
<accession>A0A3A8NFZ0</accession>